<dbReference type="InterPro" id="IPR023030">
    <property type="entry name" value="Bifunc_HldE"/>
</dbReference>
<evidence type="ECO:0000256" key="1">
    <source>
        <dbReference type="ARBA" id="ARBA00002319"/>
    </source>
</evidence>
<sequence>MIKLDKKPNILVIGDLMIDHYLWGSCDRISPEAPVQVVNVKKESSVLGGAGNVINNLVTLGSIVDVISVIGNDTVANELKNLLERIDVPTSNLVVENSRQTSKKSRLIASQQQVLRYDMESIDDIDENSHKQIIQTLEKNINKYSSIILSDYGKGVLTTSLTKEIIKIANKHSVKILVDPKGKDYSKYKGSYTLTPNKKEAMEATNIDIKDENSLIEALKSLKNQCALEVSLITLSEQGIAIFDDNLTIKPTVAREVYDVTGAGDTVIASIAFALGNDLDIKDAIYFANLAAGVVVGKIGSATATLDEIYEYEYSLHKSNSTSHIKTFDEIKTLSSKLHNQGKKIVFTNGCFDILHVGHVKYLEVAKSYGDVLILGLNADSSVRKLKGESRPINTQDDRAYILASLESVDYVVIFEEETPYELIKLIKPHVLVKGGDYEGKEVVGQDIADELKLVQFVDGKSTTNTIKRIQNDAKCNN</sequence>
<comment type="caution">
    <text evidence="14">The sequence shown here is derived from an EMBL/GenBank/DDBJ whole genome shotgun (WGS) entry which is preliminary data.</text>
</comment>
<dbReference type="NCBIfam" id="TIGR00125">
    <property type="entry name" value="cyt_tran_rel"/>
    <property type="match status" value="1"/>
</dbReference>
<evidence type="ECO:0000256" key="9">
    <source>
        <dbReference type="ARBA" id="ARBA00023277"/>
    </source>
</evidence>
<evidence type="ECO:0000256" key="10">
    <source>
        <dbReference type="ARBA" id="ARBA00047428"/>
    </source>
</evidence>
<dbReference type="PANTHER" id="PTHR46969">
    <property type="entry name" value="BIFUNCTIONAL PROTEIN HLDE"/>
    <property type="match status" value="1"/>
</dbReference>
<dbReference type="InterPro" id="IPR004821">
    <property type="entry name" value="Cyt_trans-like"/>
</dbReference>
<keyword evidence="9 11" id="KW-0119">Carbohydrate metabolism</keyword>
<keyword evidence="5 11" id="KW-0547">Nucleotide-binding</keyword>
<gene>
    <name evidence="11" type="primary">hldE</name>
    <name evidence="14" type="ORF">CJ670_04850</name>
</gene>
<keyword evidence="7 11" id="KW-0067">ATP-binding</keyword>
<dbReference type="AlphaFoldDB" id="A0A2S9TFB3"/>
<dbReference type="GO" id="GO:0097171">
    <property type="term" value="P:ADP-L-glycero-beta-D-manno-heptose biosynthetic process"/>
    <property type="evidence" value="ECO:0007669"/>
    <property type="project" value="UniProtKB-UniPathway"/>
</dbReference>
<dbReference type="Gene3D" id="3.40.1190.20">
    <property type="match status" value="1"/>
</dbReference>
<dbReference type="GO" id="GO:0005524">
    <property type="term" value="F:ATP binding"/>
    <property type="evidence" value="ECO:0007669"/>
    <property type="project" value="UniProtKB-UniRule"/>
</dbReference>
<keyword evidence="6 11" id="KW-0418">Kinase</keyword>
<comment type="catalytic activity">
    <reaction evidence="10 11">
        <text>D-glycero-beta-D-manno-heptose 1-phosphate + ATP + H(+) = ADP-D-glycero-beta-D-manno-heptose + diphosphate</text>
        <dbReference type="Rhea" id="RHEA:27465"/>
        <dbReference type="ChEBI" id="CHEBI:15378"/>
        <dbReference type="ChEBI" id="CHEBI:30616"/>
        <dbReference type="ChEBI" id="CHEBI:33019"/>
        <dbReference type="ChEBI" id="CHEBI:59967"/>
        <dbReference type="ChEBI" id="CHEBI:61593"/>
        <dbReference type="EC" id="2.7.7.70"/>
    </reaction>
</comment>
<feature type="binding site" evidence="11">
    <location>
        <begin position="197"/>
        <end position="200"/>
    </location>
    <ligand>
        <name>ATP</name>
        <dbReference type="ChEBI" id="CHEBI:30616"/>
    </ligand>
</feature>
<reference evidence="14 15" key="1">
    <citation type="submission" date="2017-09" db="EMBL/GenBank/DDBJ databases">
        <title>Reassesment of A. cryaerophilus.</title>
        <authorList>
            <person name="Perez-Cataluna A."/>
            <person name="Collado L."/>
            <person name="Salgado O."/>
            <person name="Lefinanco V."/>
            <person name="Figueras M.J."/>
        </authorList>
    </citation>
    <scope>NUCLEOTIDE SEQUENCE [LARGE SCALE GENOMIC DNA]</scope>
    <source>
        <strain evidence="14 15">LMG 9065</strain>
    </source>
</reference>
<name>A0A2S9TFB3_9BACT</name>
<dbReference type="HAMAP" id="MF_01603">
    <property type="entry name" value="HldE"/>
    <property type="match status" value="1"/>
</dbReference>
<evidence type="ECO:0000259" key="13">
    <source>
        <dbReference type="Pfam" id="PF01467"/>
    </source>
</evidence>
<dbReference type="EC" id="2.7.1.167" evidence="11"/>
<dbReference type="Pfam" id="PF01467">
    <property type="entry name" value="CTP_transf_like"/>
    <property type="match status" value="1"/>
</dbReference>
<evidence type="ECO:0000256" key="2">
    <source>
        <dbReference type="ARBA" id="ARBA00003753"/>
    </source>
</evidence>
<dbReference type="SUPFAM" id="SSF52374">
    <property type="entry name" value="Nucleotidylyl transferase"/>
    <property type="match status" value="1"/>
</dbReference>
<evidence type="ECO:0000256" key="6">
    <source>
        <dbReference type="ARBA" id="ARBA00022777"/>
    </source>
</evidence>
<dbReference type="GO" id="GO:0033785">
    <property type="term" value="F:heptose 7-phosphate kinase activity"/>
    <property type="evidence" value="ECO:0007669"/>
    <property type="project" value="UniProtKB-UniRule"/>
</dbReference>
<dbReference type="InterPro" id="IPR011914">
    <property type="entry name" value="RfaE_dom_II"/>
</dbReference>
<feature type="region of interest" description="Ribokinase" evidence="11">
    <location>
        <begin position="1"/>
        <end position="319"/>
    </location>
</feature>
<dbReference type="InterPro" id="IPR011611">
    <property type="entry name" value="PfkB_dom"/>
</dbReference>
<dbReference type="EC" id="2.7.7.70" evidence="11"/>
<evidence type="ECO:0000256" key="4">
    <source>
        <dbReference type="ARBA" id="ARBA00022695"/>
    </source>
</evidence>
<dbReference type="Pfam" id="PF00294">
    <property type="entry name" value="PfkB"/>
    <property type="match status" value="1"/>
</dbReference>
<evidence type="ECO:0000256" key="3">
    <source>
        <dbReference type="ARBA" id="ARBA00022679"/>
    </source>
</evidence>
<dbReference type="InterPro" id="IPR011913">
    <property type="entry name" value="RfaE_dom_I"/>
</dbReference>
<comment type="subunit">
    <text evidence="11">Homodimer.</text>
</comment>
<dbReference type="UniPathway" id="UPA00356">
    <property type="reaction ID" value="UER00437"/>
</dbReference>
<evidence type="ECO:0000256" key="5">
    <source>
        <dbReference type="ARBA" id="ARBA00022741"/>
    </source>
</evidence>
<comment type="function">
    <text evidence="2 11">Catalyzes the ADP transfer from ATP to D-glycero-beta-D-manno-heptose 1-phosphate, yielding ADP-D-glycero-beta-D-manno-heptose.</text>
</comment>
<feature type="region of interest" description="Cytidylyltransferase" evidence="11">
    <location>
        <begin position="347"/>
        <end position="478"/>
    </location>
</feature>
<comment type="function">
    <text evidence="1 11">Catalyzes the phosphorylation of D-glycero-D-manno-heptose 7-phosphate at the C-1 position to selectively form D-glycero-beta-D-manno-heptose-1,7-bisphosphate.</text>
</comment>
<evidence type="ECO:0000256" key="8">
    <source>
        <dbReference type="ARBA" id="ARBA00023268"/>
    </source>
</evidence>
<dbReference type="Gene3D" id="3.40.50.620">
    <property type="entry name" value="HUPs"/>
    <property type="match status" value="1"/>
</dbReference>
<organism evidence="14 15">
    <name type="scientific">Aliarcobacter cryaerophilus</name>
    <dbReference type="NCBI Taxonomy" id="28198"/>
    <lineage>
        <taxon>Bacteria</taxon>
        <taxon>Pseudomonadati</taxon>
        <taxon>Campylobacterota</taxon>
        <taxon>Epsilonproteobacteria</taxon>
        <taxon>Campylobacterales</taxon>
        <taxon>Arcobacteraceae</taxon>
        <taxon>Aliarcobacter</taxon>
    </lineage>
</organism>
<evidence type="ECO:0000256" key="7">
    <source>
        <dbReference type="ARBA" id="ARBA00022840"/>
    </source>
</evidence>
<comment type="pathway">
    <text evidence="11">Nucleotide-sugar biosynthesis; ADP-L-glycero-beta-D-manno-heptose biosynthesis; ADP-L-glycero-beta-D-manno-heptose from D-glycero-beta-D-manno-heptose 7-phosphate: step 3/4.</text>
</comment>
<proteinExistence type="inferred from homology"/>
<dbReference type="PANTHER" id="PTHR46969:SF1">
    <property type="entry name" value="BIFUNCTIONAL PROTEIN HLDE"/>
    <property type="match status" value="1"/>
</dbReference>
<comment type="pathway">
    <text evidence="11">Nucleotide-sugar biosynthesis; ADP-L-glycero-beta-D-manno-heptose biosynthesis; ADP-L-glycero-beta-D-manno-heptose from D-glycero-beta-D-manno-heptose 7-phosphate: step 1/4.</text>
</comment>
<dbReference type="GO" id="GO:0005829">
    <property type="term" value="C:cytosol"/>
    <property type="evidence" value="ECO:0007669"/>
    <property type="project" value="TreeGrafter"/>
</dbReference>
<keyword evidence="8 11" id="KW-0511">Multifunctional enzyme</keyword>
<dbReference type="InterPro" id="IPR029056">
    <property type="entry name" value="Ribokinase-like"/>
</dbReference>
<dbReference type="EMBL" id="NXGI01000009">
    <property type="protein sequence ID" value="PRM97520.1"/>
    <property type="molecule type" value="Genomic_DNA"/>
</dbReference>
<dbReference type="NCBIfam" id="TIGR02199">
    <property type="entry name" value="rfaE_dom_II"/>
    <property type="match status" value="1"/>
</dbReference>
<evidence type="ECO:0000259" key="12">
    <source>
        <dbReference type="Pfam" id="PF00294"/>
    </source>
</evidence>
<comment type="similarity">
    <text evidence="11">In the C-terminal section; belongs to the cytidylyltransferase family.</text>
</comment>
<comment type="similarity">
    <text evidence="11">In the N-terminal section; belongs to the carbohydrate kinase PfkB family.</text>
</comment>
<feature type="domain" description="Cytidyltransferase-like" evidence="13">
    <location>
        <begin position="347"/>
        <end position="460"/>
    </location>
</feature>
<protein>
    <recommendedName>
        <fullName evidence="11">Bifunctional protein HldE</fullName>
    </recommendedName>
    <domain>
        <recommendedName>
            <fullName evidence="11">D-beta-D-heptose 7-phosphate kinase</fullName>
            <ecNumber evidence="11">2.7.1.167</ecNumber>
        </recommendedName>
        <alternativeName>
            <fullName evidence="11">D-beta-D-heptose 7-phosphotransferase</fullName>
        </alternativeName>
        <alternativeName>
            <fullName evidence="11">D-glycero-beta-D-manno-heptose-7-phosphate kinase</fullName>
        </alternativeName>
    </domain>
    <domain>
        <recommendedName>
            <fullName evidence="11">D-beta-D-heptose 1-phosphate adenylyltransferase</fullName>
            <ecNumber evidence="11">2.7.7.70</ecNumber>
        </recommendedName>
        <alternativeName>
            <fullName evidence="11">D-glycero-beta-D-manno-heptose 1-phosphate adenylyltransferase</fullName>
        </alternativeName>
    </domain>
</protein>
<keyword evidence="4 11" id="KW-0548">Nucleotidyltransferase</keyword>
<feature type="active site" evidence="11">
    <location>
        <position position="265"/>
    </location>
</feature>
<comment type="catalytic activity">
    <reaction evidence="11">
        <text>D-glycero-beta-D-manno-heptose 7-phosphate + ATP = D-glycero-beta-D-manno-heptose 1,7-bisphosphate + ADP + H(+)</text>
        <dbReference type="Rhea" id="RHEA:27473"/>
        <dbReference type="ChEBI" id="CHEBI:15378"/>
        <dbReference type="ChEBI" id="CHEBI:30616"/>
        <dbReference type="ChEBI" id="CHEBI:60204"/>
        <dbReference type="ChEBI" id="CHEBI:60208"/>
        <dbReference type="ChEBI" id="CHEBI:456216"/>
        <dbReference type="EC" id="2.7.1.167"/>
    </reaction>
</comment>
<dbReference type="NCBIfam" id="TIGR02198">
    <property type="entry name" value="rfaE_dom_I"/>
    <property type="match status" value="1"/>
</dbReference>
<feature type="domain" description="Carbohydrate kinase PfkB" evidence="12">
    <location>
        <begin position="9"/>
        <end position="304"/>
    </location>
</feature>
<evidence type="ECO:0000313" key="15">
    <source>
        <dbReference type="Proteomes" id="UP000239151"/>
    </source>
</evidence>
<evidence type="ECO:0000313" key="14">
    <source>
        <dbReference type="EMBL" id="PRM97520.1"/>
    </source>
</evidence>
<dbReference type="Proteomes" id="UP000239151">
    <property type="component" value="Unassembled WGS sequence"/>
</dbReference>
<keyword evidence="3 11" id="KW-0808">Transferase</keyword>
<evidence type="ECO:0000256" key="11">
    <source>
        <dbReference type="HAMAP-Rule" id="MF_01603"/>
    </source>
</evidence>
<dbReference type="GO" id="GO:0016773">
    <property type="term" value="F:phosphotransferase activity, alcohol group as acceptor"/>
    <property type="evidence" value="ECO:0007669"/>
    <property type="project" value="InterPro"/>
</dbReference>
<dbReference type="SUPFAM" id="SSF53613">
    <property type="entry name" value="Ribokinase-like"/>
    <property type="match status" value="1"/>
</dbReference>
<dbReference type="CDD" id="cd01172">
    <property type="entry name" value="RfaE_like"/>
    <property type="match status" value="1"/>
</dbReference>
<accession>A0A2S9TFB3</accession>
<dbReference type="InterPro" id="IPR014729">
    <property type="entry name" value="Rossmann-like_a/b/a_fold"/>
</dbReference>
<dbReference type="GO" id="GO:0033786">
    <property type="term" value="F:heptose-1-phosphate adenylyltransferase activity"/>
    <property type="evidence" value="ECO:0007669"/>
    <property type="project" value="UniProtKB-UniRule"/>
</dbReference>